<feature type="domain" description="NlpC/P60" evidence="7">
    <location>
        <begin position="246"/>
        <end position="372"/>
    </location>
</feature>
<keyword evidence="9" id="KW-1185">Reference proteome</keyword>
<dbReference type="PANTHER" id="PTHR47053">
    <property type="entry name" value="MUREIN DD-ENDOPEPTIDASE MEPH-RELATED"/>
    <property type="match status" value="1"/>
</dbReference>
<reference evidence="8 9" key="1">
    <citation type="submission" date="2021-03" db="EMBL/GenBank/DDBJ databases">
        <title>Sequencing the genomes of 1000 actinobacteria strains.</title>
        <authorList>
            <person name="Klenk H.-P."/>
        </authorList>
    </citation>
    <scope>NUCLEOTIDE SEQUENCE [LARGE SCALE GENOMIC DNA]</scope>
    <source>
        <strain evidence="8 9">DSM 14566</strain>
    </source>
</reference>
<comment type="similarity">
    <text evidence="1">Belongs to the peptidase C40 family.</text>
</comment>
<keyword evidence="4" id="KW-0788">Thiol protease</keyword>
<dbReference type="Pfam" id="PF00877">
    <property type="entry name" value="NLPC_P60"/>
    <property type="match status" value="1"/>
</dbReference>
<feature type="region of interest" description="Disordered" evidence="5">
    <location>
        <begin position="40"/>
        <end position="65"/>
    </location>
</feature>
<keyword evidence="3 8" id="KW-0378">Hydrolase</keyword>
<dbReference type="EMBL" id="JAGIOD010000001">
    <property type="protein sequence ID" value="MBP2381215.1"/>
    <property type="molecule type" value="Genomic_DNA"/>
</dbReference>
<feature type="signal peptide" evidence="6">
    <location>
        <begin position="1"/>
        <end position="39"/>
    </location>
</feature>
<dbReference type="Proteomes" id="UP001519290">
    <property type="component" value="Unassembled WGS sequence"/>
</dbReference>
<keyword evidence="6" id="KW-0732">Signal</keyword>
<dbReference type="InterPro" id="IPR051202">
    <property type="entry name" value="Peptidase_C40"/>
</dbReference>
<evidence type="ECO:0000313" key="9">
    <source>
        <dbReference type="Proteomes" id="UP001519290"/>
    </source>
</evidence>
<evidence type="ECO:0000256" key="6">
    <source>
        <dbReference type="SAM" id="SignalP"/>
    </source>
</evidence>
<dbReference type="GO" id="GO:0016787">
    <property type="term" value="F:hydrolase activity"/>
    <property type="evidence" value="ECO:0007669"/>
    <property type="project" value="UniProtKB-KW"/>
</dbReference>
<evidence type="ECO:0000256" key="2">
    <source>
        <dbReference type="ARBA" id="ARBA00022670"/>
    </source>
</evidence>
<protein>
    <submittedName>
        <fullName evidence="8">Cell wall-associated NlpC family hydrolase</fullName>
    </submittedName>
</protein>
<dbReference type="SUPFAM" id="SSF54001">
    <property type="entry name" value="Cysteine proteinases"/>
    <property type="match status" value="1"/>
</dbReference>
<dbReference type="InterPro" id="IPR057812">
    <property type="entry name" value="SH3_YKFC_2nd"/>
</dbReference>
<sequence>MSTDSPTPRLTRRDGLRLAAAGTAGLAAAGLASVAPAMAAGPAERSGPTEHPGPWPEPGVGLTPGGIAHVAVTATTLWVDPRTNRPGIDDPSLTNPVDLDAWNANMPDTESRQWLTGMLESQAVLGSEVIVDEVDGEWAHVVVTAQGTPRDPRGYPGWVPTIHLVVDDRFAHHAACAPTATVTALTSTLTGTPWGRHPGIDVSFDTILPVLGHAGPAVRVAVPGGGHAFLPTEDVVVREHGEQPPLPTVEDIVATGERFLGLRYLWAGVSAYGYDCSGYTYTLFHHHGIAIDRDAGDQKNHSGLDPVEREDLQRGDLVFFATEPGADSIRHVALYLGDDMIMQSPNAARSVEIMSLTEYDTDGEYAGARRAQLAD</sequence>
<evidence type="ECO:0000256" key="5">
    <source>
        <dbReference type="SAM" id="MobiDB-lite"/>
    </source>
</evidence>
<dbReference type="InterPro" id="IPR006311">
    <property type="entry name" value="TAT_signal"/>
</dbReference>
<proteinExistence type="inferred from homology"/>
<evidence type="ECO:0000256" key="1">
    <source>
        <dbReference type="ARBA" id="ARBA00007074"/>
    </source>
</evidence>
<organism evidence="8 9">
    <name type="scientific">Brachybacterium sacelli</name>
    <dbReference type="NCBI Taxonomy" id="173364"/>
    <lineage>
        <taxon>Bacteria</taxon>
        <taxon>Bacillati</taxon>
        <taxon>Actinomycetota</taxon>
        <taxon>Actinomycetes</taxon>
        <taxon>Micrococcales</taxon>
        <taxon>Dermabacteraceae</taxon>
        <taxon>Brachybacterium</taxon>
    </lineage>
</organism>
<dbReference type="PROSITE" id="PS51935">
    <property type="entry name" value="NLPC_P60"/>
    <property type="match status" value="1"/>
</dbReference>
<gene>
    <name evidence="8" type="ORF">JOF43_001172</name>
</gene>
<accession>A0ABS4WYC7</accession>
<dbReference type="InterPro" id="IPR038765">
    <property type="entry name" value="Papain-like_cys_pep_sf"/>
</dbReference>
<comment type="caution">
    <text evidence="8">The sequence shown here is derived from an EMBL/GenBank/DDBJ whole genome shotgun (WGS) entry which is preliminary data.</text>
</comment>
<name>A0ABS4WYC7_9MICO</name>
<keyword evidence="2" id="KW-0645">Protease</keyword>
<dbReference type="InterPro" id="IPR000064">
    <property type="entry name" value="NLP_P60_dom"/>
</dbReference>
<evidence type="ECO:0000256" key="3">
    <source>
        <dbReference type="ARBA" id="ARBA00022801"/>
    </source>
</evidence>
<evidence type="ECO:0000313" key="8">
    <source>
        <dbReference type="EMBL" id="MBP2381215.1"/>
    </source>
</evidence>
<dbReference type="PANTHER" id="PTHR47053:SF3">
    <property type="entry name" value="GAMMA-D-GLUTAMYL-L-LYSINE DIPEPTIDYL-PEPTIDASE"/>
    <property type="match status" value="1"/>
</dbReference>
<dbReference type="PROSITE" id="PS51318">
    <property type="entry name" value="TAT"/>
    <property type="match status" value="1"/>
</dbReference>
<evidence type="ECO:0000259" key="7">
    <source>
        <dbReference type="PROSITE" id="PS51935"/>
    </source>
</evidence>
<dbReference type="Gene3D" id="3.90.1720.10">
    <property type="entry name" value="endopeptidase domain like (from Nostoc punctiforme)"/>
    <property type="match status" value="1"/>
</dbReference>
<evidence type="ECO:0000256" key="4">
    <source>
        <dbReference type="ARBA" id="ARBA00022807"/>
    </source>
</evidence>
<dbReference type="Gene3D" id="2.30.30.40">
    <property type="entry name" value="SH3 Domains"/>
    <property type="match status" value="1"/>
</dbReference>
<dbReference type="Pfam" id="PF23795">
    <property type="entry name" value="SH3_YKFC_2nd"/>
    <property type="match status" value="1"/>
</dbReference>
<dbReference type="RefSeq" id="WP_209900204.1">
    <property type="nucleotide sequence ID" value="NZ_BAAAJW010000018.1"/>
</dbReference>
<feature type="chain" id="PRO_5046858318" evidence="6">
    <location>
        <begin position="40"/>
        <end position="375"/>
    </location>
</feature>